<dbReference type="InterPro" id="IPR000644">
    <property type="entry name" value="CBS_dom"/>
</dbReference>
<protein>
    <recommendedName>
        <fullName evidence="3">CBS domain-containing protein</fullName>
    </recommendedName>
</protein>
<dbReference type="EMBL" id="BAAAPO010000030">
    <property type="protein sequence ID" value="GAA1794601.1"/>
    <property type="molecule type" value="Genomic_DNA"/>
</dbReference>
<dbReference type="Proteomes" id="UP001499938">
    <property type="component" value="Unassembled WGS sequence"/>
</dbReference>
<accession>A0ABP4Y093</accession>
<organism evidence="4 5">
    <name type="scientific">Nostocoides veronense</name>
    <dbReference type="NCBI Taxonomy" id="330836"/>
    <lineage>
        <taxon>Bacteria</taxon>
        <taxon>Bacillati</taxon>
        <taxon>Actinomycetota</taxon>
        <taxon>Actinomycetes</taxon>
        <taxon>Micrococcales</taxon>
        <taxon>Intrasporangiaceae</taxon>
        <taxon>Nostocoides</taxon>
    </lineage>
</organism>
<evidence type="ECO:0000256" key="2">
    <source>
        <dbReference type="SAM" id="MobiDB-lite"/>
    </source>
</evidence>
<evidence type="ECO:0000256" key="1">
    <source>
        <dbReference type="PROSITE-ProRule" id="PRU00703"/>
    </source>
</evidence>
<dbReference type="Gene3D" id="3.10.580.10">
    <property type="entry name" value="CBS-domain"/>
    <property type="match status" value="1"/>
</dbReference>
<keyword evidence="5" id="KW-1185">Reference proteome</keyword>
<evidence type="ECO:0000259" key="3">
    <source>
        <dbReference type="PROSITE" id="PS51371"/>
    </source>
</evidence>
<dbReference type="Pfam" id="PF00571">
    <property type="entry name" value="CBS"/>
    <property type="match status" value="1"/>
</dbReference>
<keyword evidence="1" id="KW-0129">CBS domain</keyword>
<dbReference type="SUPFAM" id="SSF54631">
    <property type="entry name" value="CBS-domain pair"/>
    <property type="match status" value="1"/>
</dbReference>
<feature type="domain" description="CBS" evidence="3">
    <location>
        <begin position="97"/>
        <end position="156"/>
    </location>
</feature>
<evidence type="ECO:0000313" key="4">
    <source>
        <dbReference type="EMBL" id="GAA1794601.1"/>
    </source>
</evidence>
<evidence type="ECO:0000313" key="5">
    <source>
        <dbReference type="Proteomes" id="UP001499938"/>
    </source>
</evidence>
<reference evidence="5" key="1">
    <citation type="journal article" date="2019" name="Int. J. Syst. Evol. Microbiol.">
        <title>The Global Catalogue of Microorganisms (GCM) 10K type strain sequencing project: providing services to taxonomists for standard genome sequencing and annotation.</title>
        <authorList>
            <consortium name="The Broad Institute Genomics Platform"/>
            <consortium name="The Broad Institute Genome Sequencing Center for Infectious Disease"/>
            <person name="Wu L."/>
            <person name="Ma J."/>
        </authorList>
    </citation>
    <scope>NUCLEOTIDE SEQUENCE [LARGE SCALE GENOMIC DNA]</scope>
    <source>
        <strain evidence="5">JCM 15592</strain>
    </source>
</reference>
<gene>
    <name evidence="4" type="ORF">GCM10009811_18940</name>
</gene>
<dbReference type="RefSeq" id="WP_344084109.1">
    <property type="nucleotide sequence ID" value="NZ_BAAAPO010000030.1"/>
</dbReference>
<dbReference type="CDD" id="cd17788">
    <property type="entry name" value="CBS_pair_bac"/>
    <property type="match status" value="1"/>
</dbReference>
<feature type="region of interest" description="Disordered" evidence="2">
    <location>
        <begin position="171"/>
        <end position="199"/>
    </location>
</feature>
<proteinExistence type="predicted"/>
<sequence>MRADQLAEQVPIVRRATTGAEAARIVAEFRLNALVVGDESGIPIAVVPGSQLLSVVLPQYVRDDPKLAHAYDEAGADELCTKLRTVTLGELIDAKRLTPARLPKVNPNDTLIEIASMMDENHTPLIVVMAQESGYLGVVTMTRVLAAIARAAGEDSDLVRRRLARDIIDRGTSGFLSGRDDSAGDDEANGAGSPEAHTS</sequence>
<dbReference type="InterPro" id="IPR046342">
    <property type="entry name" value="CBS_dom_sf"/>
</dbReference>
<dbReference type="SMART" id="SM00116">
    <property type="entry name" value="CBS"/>
    <property type="match status" value="2"/>
</dbReference>
<comment type="caution">
    <text evidence="4">The sequence shown here is derived from an EMBL/GenBank/DDBJ whole genome shotgun (WGS) entry which is preliminary data.</text>
</comment>
<dbReference type="PROSITE" id="PS51371">
    <property type="entry name" value="CBS"/>
    <property type="match status" value="1"/>
</dbReference>
<name>A0ABP4Y093_9MICO</name>